<dbReference type="EMBL" id="GL377308">
    <property type="protein sequence ID" value="EFI95335.1"/>
    <property type="molecule type" value="Genomic_DNA"/>
</dbReference>
<feature type="non-terminal residue" evidence="1">
    <location>
        <position position="97"/>
    </location>
</feature>
<dbReference type="Proteomes" id="UP000007431">
    <property type="component" value="Unassembled WGS sequence"/>
</dbReference>
<proteinExistence type="predicted"/>
<evidence type="ECO:0000313" key="2">
    <source>
        <dbReference type="Proteomes" id="UP000007431"/>
    </source>
</evidence>
<sequence>MSFRRYSVELFSATAIVSLSIHRIRLKKQWEEEELSLDARTSVLEGIVQRLRSGDRIADDEMARLRRLARPASAQGPIAGADITVKEMFVGRKTQTS</sequence>
<protein>
    <submittedName>
        <fullName evidence="1">Uncharacterized protein</fullName>
    </submittedName>
</protein>
<dbReference type="HOGENOM" id="CLU_119662_0_0_1"/>
<accession>D8QA31</accession>
<dbReference type="OrthoDB" id="2596179at2759"/>
<dbReference type="KEGG" id="scm:SCHCO_01190827"/>
<dbReference type="RefSeq" id="XP_003030238.1">
    <property type="nucleotide sequence ID" value="XM_003030192.1"/>
</dbReference>
<gene>
    <name evidence="1" type="ORF">SCHCODRAFT_110784</name>
</gene>
<evidence type="ECO:0000313" key="1">
    <source>
        <dbReference type="EMBL" id="EFI95335.1"/>
    </source>
</evidence>
<keyword evidence="2" id="KW-1185">Reference proteome</keyword>
<organism evidence="2">
    <name type="scientific">Schizophyllum commune (strain H4-8 / FGSC 9210)</name>
    <name type="common">Split gill fungus</name>
    <dbReference type="NCBI Taxonomy" id="578458"/>
    <lineage>
        <taxon>Eukaryota</taxon>
        <taxon>Fungi</taxon>
        <taxon>Dikarya</taxon>
        <taxon>Basidiomycota</taxon>
        <taxon>Agaricomycotina</taxon>
        <taxon>Agaricomycetes</taxon>
        <taxon>Agaricomycetidae</taxon>
        <taxon>Agaricales</taxon>
        <taxon>Schizophyllaceae</taxon>
        <taxon>Schizophyllum</taxon>
    </lineage>
</organism>
<dbReference type="VEuPathDB" id="FungiDB:SCHCODRAFT_01190827"/>
<dbReference type="InParanoid" id="D8QA31"/>
<name>D8QA31_SCHCM</name>
<dbReference type="AlphaFoldDB" id="D8QA31"/>
<reference evidence="1 2" key="1">
    <citation type="journal article" date="2010" name="Nat. Biotechnol.">
        <title>Genome sequence of the model mushroom Schizophyllum commune.</title>
        <authorList>
            <person name="Ohm R.A."/>
            <person name="de Jong J.F."/>
            <person name="Lugones L.G."/>
            <person name="Aerts A."/>
            <person name="Kothe E."/>
            <person name="Stajich J.E."/>
            <person name="de Vries R.P."/>
            <person name="Record E."/>
            <person name="Levasseur A."/>
            <person name="Baker S.E."/>
            <person name="Bartholomew K.A."/>
            <person name="Coutinho P.M."/>
            <person name="Erdmann S."/>
            <person name="Fowler T.J."/>
            <person name="Gathman A.C."/>
            <person name="Lombard V."/>
            <person name="Henrissat B."/>
            <person name="Knabe N."/>
            <person name="Kuees U."/>
            <person name="Lilly W.W."/>
            <person name="Lindquist E."/>
            <person name="Lucas S."/>
            <person name="Magnuson J.K."/>
            <person name="Piumi F."/>
            <person name="Raudaskoski M."/>
            <person name="Salamov A."/>
            <person name="Schmutz J."/>
            <person name="Schwarze F.W.M.R."/>
            <person name="vanKuyk P.A."/>
            <person name="Horton J.S."/>
            <person name="Grigoriev I.V."/>
            <person name="Woesten H.A.B."/>
        </authorList>
    </citation>
    <scope>NUCLEOTIDE SEQUENCE [LARGE SCALE GENOMIC DNA]</scope>
    <source>
        <strain evidence="2">H4-8 / FGSC 9210</strain>
    </source>
</reference>
<dbReference type="GeneID" id="9588517"/>